<gene>
    <name evidence="3" type="ORF">EEDITHA_LOCUS11725</name>
</gene>
<evidence type="ECO:0000256" key="1">
    <source>
        <dbReference type="SAM" id="MobiDB-lite"/>
    </source>
</evidence>
<dbReference type="PROSITE" id="PS50017">
    <property type="entry name" value="DEATH_DOMAIN"/>
    <property type="match status" value="1"/>
</dbReference>
<dbReference type="SUPFAM" id="SSF47986">
    <property type="entry name" value="DEATH domain"/>
    <property type="match status" value="1"/>
</dbReference>
<organism evidence="3 4">
    <name type="scientific">Euphydryas editha</name>
    <name type="common">Edith's checkerspot</name>
    <dbReference type="NCBI Taxonomy" id="104508"/>
    <lineage>
        <taxon>Eukaryota</taxon>
        <taxon>Metazoa</taxon>
        <taxon>Ecdysozoa</taxon>
        <taxon>Arthropoda</taxon>
        <taxon>Hexapoda</taxon>
        <taxon>Insecta</taxon>
        <taxon>Pterygota</taxon>
        <taxon>Neoptera</taxon>
        <taxon>Endopterygota</taxon>
        <taxon>Lepidoptera</taxon>
        <taxon>Glossata</taxon>
        <taxon>Ditrysia</taxon>
        <taxon>Papilionoidea</taxon>
        <taxon>Nymphalidae</taxon>
        <taxon>Nymphalinae</taxon>
        <taxon>Euphydryas</taxon>
    </lineage>
</organism>
<dbReference type="EMBL" id="CAKOGL010000016">
    <property type="protein sequence ID" value="CAH2096377.1"/>
    <property type="molecule type" value="Genomic_DNA"/>
</dbReference>
<feature type="region of interest" description="Disordered" evidence="1">
    <location>
        <begin position="212"/>
        <end position="234"/>
    </location>
</feature>
<sequence length="395" mass="45771">MVVCESDPMAPHYGADGIDGFWDFFKDYENADTISIDTLALEEILQEEREREIADLKTLSKKVCYLHTSLLYYRNPKTKTGAICYEAWKTLVKKVGGSLNTWKDLGCALEMSQDDLDYITNSVKEDPADIVIKVFLQNETATLDKILDALVKMKRYDILKAVQEPFCNLSQCFNKEDSGYHSTSKTSGMREIISFENKLKIDLPPALKKKYVPKDKDQRPKQPSLSPSKKTDSVKVENDHPILFLTYTEDGLDTAINIQQYISDWDDMHVEIFTLNERREEVYQNPEKIIREYFEKADFIVPIITSGYLNIIKSHSPQVPSTNDNLDYKYVNYIYNLIINHYMYVTGCLNEKVRSVLPCNSNVDVLKEISMYPDLMPWTYETNFNENFKAFLKKD</sequence>
<comment type="caution">
    <text evidence="3">The sequence shown here is derived from an EMBL/GenBank/DDBJ whole genome shotgun (WGS) entry which is preliminary data.</text>
</comment>
<evidence type="ECO:0000259" key="2">
    <source>
        <dbReference type="PROSITE" id="PS50017"/>
    </source>
</evidence>
<proteinExistence type="predicted"/>
<name>A0AAU9UE64_EUPED</name>
<dbReference type="CDD" id="cd01670">
    <property type="entry name" value="Death"/>
    <property type="match status" value="1"/>
</dbReference>
<evidence type="ECO:0000313" key="3">
    <source>
        <dbReference type="EMBL" id="CAH2096377.1"/>
    </source>
</evidence>
<dbReference type="InterPro" id="IPR011029">
    <property type="entry name" value="DEATH-like_dom_sf"/>
</dbReference>
<dbReference type="GO" id="GO:0007165">
    <property type="term" value="P:signal transduction"/>
    <property type="evidence" value="ECO:0007669"/>
    <property type="project" value="InterPro"/>
</dbReference>
<protein>
    <recommendedName>
        <fullName evidence="2">Death domain-containing protein</fullName>
    </recommendedName>
</protein>
<keyword evidence="4" id="KW-1185">Reference proteome</keyword>
<dbReference type="AlphaFoldDB" id="A0AAU9UE64"/>
<feature type="domain" description="Death" evidence="2">
    <location>
        <begin position="102"/>
        <end position="166"/>
    </location>
</feature>
<dbReference type="Proteomes" id="UP001153954">
    <property type="component" value="Unassembled WGS sequence"/>
</dbReference>
<reference evidence="3" key="1">
    <citation type="submission" date="2022-03" db="EMBL/GenBank/DDBJ databases">
        <authorList>
            <person name="Tunstrom K."/>
        </authorList>
    </citation>
    <scope>NUCLEOTIDE SEQUENCE</scope>
</reference>
<evidence type="ECO:0000313" key="4">
    <source>
        <dbReference type="Proteomes" id="UP001153954"/>
    </source>
</evidence>
<accession>A0AAU9UE64</accession>
<dbReference type="Pfam" id="PF00531">
    <property type="entry name" value="Death"/>
    <property type="match status" value="1"/>
</dbReference>
<dbReference type="Gene3D" id="1.10.533.10">
    <property type="entry name" value="Death Domain, Fas"/>
    <property type="match status" value="1"/>
</dbReference>
<dbReference type="InterPro" id="IPR000488">
    <property type="entry name" value="Death_dom"/>
</dbReference>